<name>A0A285N144_9AQUI</name>
<keyword evidence="1" id="KW-0472">Membrane</keyword>
<gene>
    <name evidence="2" type="ORF">SAMN06265182_0140</name>
</gene>
<dbReference type="RefSeq" id="WP_096999344.1">
    <property type="nucleotide sequence ID" value="NZ_OBEI01000001.1"/>
</dbReference>
<sequence>MDKNFPVSKKRTPIQYVLGFLVLILVAVSFLVVLIAVPYLFYLLLMIFFKTLQFGVIFVVLFWLIIVIFLWIGKLIEIMVKNG</sequence>
<keyword evidence="1" id="KW-1133">Transmembrane helix</keyword>
<evidence type="ECO:0000313" key="3">
    <source>
        <dbReference type="Proteomes" id="UP000219036"/>
    </source>
</evidence>
<reference evidence="3" key="1">
    <citation type="submission" date="2017-09" db="EMBL/GenBank/DDBJ databases">
        <authorList>
            <person name="Varghese N."/>
            <person name="Submissions S."/>
        </authorList>
    </citation>
    <scope>NUCLEOTIDE SEQUENCE [LARGE SCALE GENOMIC DNA]</scope>
    <source>
        <strain evidence="3">DSM 15103</strain>
    </source>
</reference>
<feature type="transmembrane region" description="Helical" evidence="1">
    <location>
        <begin position="20"/>
        <end position="45"/>
    </location>
</feature>
<accession>A0A285N144</accession>
<dbReference type="EMBL" id="OBEI01000001">
    <property type="protein sequence ID" value="SNZ02517.1"/>
    <property type="molecule type" value="Genomic_DNA"/>
</dbReference>
<keyword evidence="1" id="KW-0812">Transmembrane</keyword>
<protein>
    <submittedName>
        <fullName evidence="2">Uncharacterized protein</fullName>
    </submittedName>
</protein>
<dbReference type="AlphaFoldDB" id="A0A285N144"/>
<evidence type="ECO:0000313" key="2">
    <source>
        <dbReference type="EMBL" id="SNZ02517.1"/>
    </source>
</evidence>
<keyword evidence="3" id="KW-1185">Reference proteome</keyword>
<evidence type="ECO:0000256" key="1">
    <source>
        <dbReference type="SAM" id="Phobius"/>
    </source>
</evidence>
<dbReference type="Proteomes" id="UP000219036">
    <property type="component" value="Unassembled WGS sequence"/>
</dbReference>
<feature type="transmembrane region" description="Helical" evidence="1">
    <location>
        <begin position="51"/>
        <end position="72"/>
    </location>
</feature>
<proteinExistence type="predicted"/>
<organism evidence="2 3">
    <name type="scientific">Persephonella hydrogeniphila</name>
    <dbReference type="NCBI Taxonomy" id="198703"/>
    <lineage>
        <taxon>Bacteria</taxon>
        <taxon>Pseudomonadati</taxon>
        <taxon>Aquificota</taxon>
        <taxon>Aquificia</taxon>
        <taxon>Aquificales</taxon>
        <taxon>Hydrogenothermaceae</taxon>
        <taxon>Persephonella</taxon>
    </lineage>
</organism>